<feature type="transmembrane region" description="Helical" evidence="1">
    <location>
        <begin position="154"/>
        <end position="176"/>
    </location>
</feature>
<evidence type="ECO:0000313" key="3">
    <source>
        <dbReference type="WBParaSite" id="L893_g23472.t1"/>
    </source>
</evidence>
<dbReference type="SUPFAM" id="SSF53850">
    <property type="entry name" value="Periplasmic binding protein-like II"/>
    <property type="match status" value="1"/>
</dbReference>
<dbReference type="PANTHER" id="PTHR22714">
    <property type="entry name" value="PROTEIN CBG02446-RELATED"/>
    <property type="match status" value="1"/>
</dbReference>
<keyword evidence="1" id="KW-0812">Transmembrane</keyword>
<organism evidence="2 3">
    <name type="scientific">Steinernema glaseri</name>
    <dbReference type="NCBI Taxonomy" id="37863"/>
    <lineage>
        <taxon>Eukaryota</taxon>
        <taxon>Metazoa</taxon>
        <taxon>Ecdysozoa</taxon>
        <taxon>Nematoda</taxon>
        <taxon>Chromadorea</taxon>
        <taxon>Rhabditida</taxon>
        <taxon>Tylenchina</taxon>
        <taxon>Panagrolaimomorpha</taxon>
        <taxon>Strongyloidoidea</taxon>
        <taxon>Steinernematidae</taxon>
        <taxon>Steinernema</taxon>
    </lineage>
</organism>
<accession>A0A1I7Z783</accession>
<dbReference type="Gene3D" id="3.40.190.10">
    <property type="entry name" value="Periplasmic binding protein-like II"/>
    <property type="match status" value="1"/>
</dbReference>
<dbReference type="PANTHER" id="PTHR22714:SF3">
    <property type="entry name" value="PBPE DOMAIN-CONTAINING PROTEIN"/>
    <property type="match status" value="1"/>
</dbReference>
<feature type="transmembrane region" description="Helical" evidence="1">
    <location>
        <begin position="409"/>
        <end position="430"/>
    </location>
</feature>
<feature type="transmembrane region" description="Helical" evidence="1">
    <location>
        <begin position="213"/>
        <end position="230"/>
    </location>
</feature>
<dbReference type="Proteomes" id="UP000095287">
    <property type="component" value="Unplaced"/>
</dbReference>
<proteinExistence type="predicted"/>
<keyword evidence="2" id="KW-1185">Reference proteome</keyword>
<dbReference type="AlphaFoldDB" id="A0A1I7Z783"/>
<keyword evidence="1" id="KW-1133">Transmembrane helix</keyword>
<sequence>MDDWTEVDFSALRRMRAPDRPLRVGALETNHDAFNCWRQLPERPCPKPGAELEIVKMVLSMLGWNWTMVDLHAEYGIQNEDWGEELPNGSFTGAMGILQQEKIDLFALTMRITDSRMKAACFSYPLHIFTQTYVTEAPKFMDFRYFMYSVMSTNVWLGILGTIVILVFIQTVIYGFEDSCKKSLFERAGRAAMETLGVFLKQRGSSPRSNTEIVLQAFMLTTMVVMNVYYQSAMNSKLTAPVRQAVPFRTQSQLLDLVESKEKFLMYPVNNTLLDCSNEANCRRMPKILKENPIRVVNDEETRNLFKKGGVLFSVSDIDLLPFEVSWEQRKKHTIVIKDLTGLHNYMGYGFSLKNRAWKNAFNKALVRILPGVPRLMTGPGYYKTKINYYSTVKATKVRLSLSRHLEQLFETYIVGCGVSIVVFIIEILWHRSQINRHIARRCDRKMSGRYISAVRAMRWFPDYSHQPRVESERKESYTAVDSF</sequence>
<evidence type="ECO:0000313" key="2">
    <source>
        <dbReference type="Proteomes" id="UP000095287"/>
    </source>
</evidence>
<name>A0A1I7Z783_9BILA</name>
<protein>
    <submittedName>
        <fullName evidence="3">PBPe domain-containing protein</fullName>
    </submittedName>
</protein>
<reference evidence="3" key="1">
    <citation type="submission" date="2016-11" db="UniProtKB">
        <authorList>
            <consortium name="WormBaseParasite"/>
        </authorList>
    </citation>
    <scope>IDENTIFICATION</scope>
</reference>
<keyword evidence="1" id="KW-0472">Membrane</keyword>
<dbReference type="WBParaSite" id="L893_g23472.t1">
    <property type="protein sequence ID" value="L893_g23472.t1"/>
    <property type="gene ID" value="L893_g23472"/>
</dbReference>
<dbReference type="InterPro" id="IPR040128">
    <property type="entry name" value="T25E4.2-like"/>
</dbReference>
<evidence type="ECO:0000256" key="1">
    <source>
        <dbReference type="SAM" id="Phobius"/>
    </source>
</evidence>